<dbReference type="EMBL" id="ACEB01000014">
    <property type="protein sequence ID" value="EEG27523.1"/>
    <property type="molecule type" value="Genomic_DNA"/>
</dbReference>
<evidence type="ECO:0000313" key="3">
    <source>
        <dbReference type="EMBL" id="EEG27523.1"/>
    </source>
</evidence>
<reference evidence="3 4" key="1">
    <citation type="submission" date="2009-01" db="EMBL/GenBank/DDBJ databases">
        <authorList>
            <person name="Fulton L."/>
            <person name="Clifton S."/>
            <person name="Chinwalla A.T."/>
            <person name="Mitreva M."/>
            <person name="Sodergren E."/>
            <person name="Weinstock G."/>
            <person name="Clifton S."/>
            <person name="Dooling D.J."/>
            <person name="Fulton B."/>
            <person name="Minx P."/>
            <person name="Pepin K.H."/>
            <person name="Johnson M."/>
            <person name="Bhonagiri V."/>
            <person name="Nash W.E."/>
            <person name="Mardis E.R."/>
            <person name="Wilson R.K."/>
        </authorList>
    </citation>
    <scope>NUCLEOTIDE SEQUENCE [LARGE SCALE GENOMIC DNA]</scope>
    <source>
        <strain evidence="3 4">ATCC 33806</strain>
    </source>
</reference>
<gene>
    <name evidence="3" type="ORF">CORMATOL_00953</name>
</gene>
<dbReference type="Gene3D" id="3.40.50.300">
    <property type="entry name" value="P-loop containing nucleotide triphosphate hydrolases"/>
    <property type="match status" value="2"/>
</dbReference>
<dbReference type="InterPro" id="IPR051396">
    <property type="entry name" value="Bact_Antivir_Def_Nuclease"/>
</dbReference>
<dbReference type="InterPro" id="IPR027417">
    <property type="entry name" value="P-loop_NTPase"/>
</dbReference>
<feature type="domain" description="OLD protein-like TOPRIM" evidence="2">
    <location>
        <begin position="377"/>
        <end position="441"/>
    </location>
</feature>
<dbReference type="GO" id="GO:0005524">
    <property type="term" value="F:ATP binding"/>
    <property type="evidence" value="ECO:0007669"/>
    <property type="project" value="InterPro"/>
</dbReference>
<evidence type="ECO:0000259" key="2">
    <source>
        <dbReference type="Pfam" id="PF20469"/>
    </source>
</evidence>
<evidence type="ECO:0000259" key="1">
    <source>
        <dbReference type="Pfam" id="PF13175"/>
    </source>
</evidence>
<evidence type="ECO:0008006" key="5">
    <source>
        <dbReference type="Google" id="ProtNLM"/>
    </source>
</evidence>
<sequence>MMITKIHIQGYRKLKEFLFEPNNGMNIIVGGNDAGKSTLLEAISLCLTGRINGQRASDVLNPYWFNTELVAEFFAARKNNQTVPPPEIRIELHLEVSKGELENMRGVNNMKREDAAGLSMWIHPDPEYLEELDEYFSQVDCPPIIPIEYYLVEWKNFAGTIIFNRPKGLGVAVINSRTIRSDRGMDFYTKQLLESKLDPKDRNKVSVKHRQLRNNLGSELIEDINTSLHENLSPSESGRWLVGLQIDQSRSTSWESTLIPEIDRIPFSMSGQGAQVIAKASLALSQSEDSTSFLLIEEPENHLTHTRLRELLSIIERNSMGRQVFITTHSSYVLNRLGLNQLVLLHGGSHKSFSGLSKETTEYFQLISGFDTLRLVLADKMVIVEGPSDEIIFNHFFKDKYGREPMAFGIDVMSIRGTSFLRSFELASLLDRQLIALRDNDGQEPEHWIKRLEPFLLEGKRQMFIGNPEDGRTLEPQILTANPHLCETNGDYEKKLKKMQDNKTATALNIAQSDEKLTPPPYFKEAIAALMKNTEVSI</sequence>
<dbReference type="InterPro" id="IPR041685">
    <property type="entry name" value="AAA_GajA/Old/RecF-like"/>
</dbReference>
<dbReference type="Proteomes" id="UP000006247">
    <property type="component" value="Unassembled WGS sequence"/>
</dbReference>
<accession>C0E1U9</accession>
<dbReference type="PANTHER" id="PTHR43581">
    <property type="entry name" value="ATP/GTP PHOSPHATASE"/>
    <property type="match status" value="1"/>
</dbReference>
<dbReference type="AlphaFoldDB" id="C0E1U9"/>
<dbReference type="Pfam" id="PF20469">
    <property type="entry name" value="OLD-like_TOPRIM"/>
    <property type="match status" value="1"/>
</dbReference>
<feature type="domain" description="Endonuclease GajA/Old nuclease/RecF-like AAA" evidence="1">
    <location>
        <begin position="1"/>
        <end position="333"/>
    </location>
</feature>
<dbReference type="Pfam" id="PF13175">
    <property type="entry name" value="AAA_15"/>
    <property type="match status" value="1"/>
</dbReference>
<dbReference type="InterPro" id="IPR034139">
    <property type="entry name" value="TOPRIM_OLD"/>
</dbReference>
<dbReference type="GO" id="GO:0006302">
    <property type="term" value="P:double-strand break repair"/>
    <property type="evidence" value="ECO:0007669"/>
    <property type="project" value="InterPro"/>
</dbReference>
<dbReference type="HOGENOM" id="CLU_035131_0_0_11"/>
<proteinExistence type="predicted"/>
<protein>
    <recommendedName>
        <fullName evidence="5">RecF/RecN/SMC N-terminal domain protein</fullName>
    </recommendedName>
</protein>
<name>C0E1U9_9CORY</name>
<organism evidence="3 4">
    <name type="scientific">Corynebacterium matruchotii ATCC 33806</name>
    <dbReference type="NCBI Taxonomy" id="566549"/>
    <lineage>
        <taxon>Bacteria</taxon>
        <taxon>Bacillati</taxon>
        <taxon>Actinomycetota</taxon>
        <taxon>Actinomycetes</taxon>
        <taxon>Mycobacteriales</taxon>
        <taxon>Corynebacteriaceae</taxon>
        <taxon>Corynebacterium</taxon>
    </lineage>
</organism>
<dbReference type="CDD" id="cd01026">
    <property type="entry name" value="TOPRIM_OLD"/>
    <property type="match status" value="1"/>
</dbReference>
<dbReference type="GO" id="GO:0016887">
    <property type="term" value="F:ATP hydrolysis activity"/>
    <property type="evidence" value="ECO:0007669"/>
    <property type="project" value="InterPro"/>
</dbReference>
<dbReference type="SUPFAM" id="SSF52540">
    <property type="entry name" value="P-loop containing nucleoside triphosphate hydrolases"/>
    <property type="match status" value="1"/>
</dbReference>
<dbReference type="PANTHER" id="PTHR43581:SF4">
    <property type="entry name" value="ATP_GTP PHOSPHATASE"/>
    <property type="match status" value="1"/>
</dbReference>
<comment type="caution">
    <text evidence="3">The sequence shown here is derived from an EMBL/GenBank/DDBJ whole genome shotgun (WGS) entry which is preliminary data.</text>
</comment>
<evidence type="ECO:0000313" key="4">
    <source>
        <dbReference type="Proteomes" id="UP000006247"/>
    </source>
</evidence>
<dbReference type="RefSeq" id="WP_005520436.1">
    <property type="nucleotide sequence ID" value="NZ_EQ973328.1"/>
</dbReference>